<evidence type="ECO:0008006" key="5">
    <source>
        <dbReference type="Google" id="ProtNLM"/>
    </source>
</evidence>
<dbReference type="Proteomes" id="UP000298030">
    <property type="component" value="Unassembled WGS sequence"/>
</dbReference>
<name>A0A4Y7TQ91_COPMI</name>
<feature type="region of interest" description="Disordered" evidence="1">
    <location>
        <begin position="33"/>
        <end position="63"/>
    </location>
</feature>
<keyword evidence="4" id="KW-1185">Reference proteome</keyword>
<dbReference type="STRING" id="71717.A0A4Y7TQ91"/>
<evidence type="ECO:0000256" key="1">
    <source>
        <dbReference type="SAM" id="MobiDB-lite"/>
    </source>
</evidence>
<evidence type="ECO:0000313" key="4">
    <source>
        <dbReference type="Proteomes" id="UP000298030"/>
    </source>
</evidence>
<dbReference type="OrthoDB" id="3142841at2759"/>
<feature type="transmembrane region" description="Helical" evidence="2">
    <location>
        <begin position="268"/>
        <end position="285"/>
    </location>
</feature>
<feature type="transmembrane region" description="Helical" evidence="2">
    <location>
        <begin position="161"/>
        <end position="181"/>
    </location>
</feature>
<reference evidence="3 4" key="1">
    <citation type="journal article" date="2019" name="Nat. Ecol. Evol.">
        <title>Megaphylogeny resolves global patterns of mushroom evolution.</title>
        <authorList>
            <person name="Varga T."/>
            <person name="Krizsan K."/>
            <person name="Foldi C."/>
            <person name="Dima B."/>
            <person name="Sanchez-Garcia M."/>
            <person name="Sanchez-Ramirez S."/>
            <person name="Szollosi G.J."/>
            <person name="Szarkandi J.G."/>
            <person name="Papp V."/>
            <person name="Albert L."/>
            <person name="Andreopoulos W."/>
            <person name="Angelini C."/>
            <person name="Antonin V."/>
            <person name="Barry K.W."/>
            <person name="Bougher N.L."/>
            <person name="Buchanan P."/>
            <person name="Buyck B."/>
            <person name="Bense V."/>
            <person name="Catcheside P."/>
            <person name="Chovatia M."/>
            <person name="Cooper J."/>
            <person name="Damon W."/>
            <person name="Desjardin D."/>
            <person name="Finy P."/>
            <person name="Geml J."/>
            <person name="Haridas S."/>
            <person name="Hughes K."/>
            <person name="Justo A."/>
            <person name="Karasinski D."/>
            <person name="Kautmanova I."/>
            <person name="Kiss B."/>
            <person name="Kocsube S."/>
            <person name="Kotiranta H."/>
            <person name="LaButti K.M."/>
            <person name="Lechner B.E."/>
            <person name="Liimatainen K."/>
            <person name="Lipzen A."/>
            <person name="Lukacs Z."/>
            <person name="Mihaltcheva S."/>
            <person name="Morgado L.N."/>
            <person name="Niskanen T."/>
            <person name="Noordeloos M.E."/>
            <person name="Ohm R.A."/>
            <person name="Ortiz-Santana B."/>
            <person name="Ovrebo C."/>
            <person name="Racz N."/>
            <person name="Riley R."/>
            <person name="Savchenko A."/>
            <person name="Shiryaev A."/>
            <person name="Soop K."/>
            <person name="Spirin V."/>
            <person name="Szebenyi C."/>
            <person name="Tomsovsky M."/>
            <person name="Tulloss R.E."/>
            <person name="Uehling J."/>
            <person name="Grigoriev I.V."/>
            <person name="Vagvolgyi C."/>
            <person name="Papp T."/>
            <person name="Martin F.M."/>
            <person name="Miettinen O."/>
            <person name="Hibbett D.S."/>
            <person name="Nagy L.G."/>
        </authorList>
    </citation>
    <scope>NUCLEOTIDE SEQUENCE [LARGE SCALE GENOMIC DNA]</scope>
    <source>
        <strain evidence="3 4">FP101781</strain>
    </source>
</reference>
<protein>
    <recommendedName>
        <fullName evidence="5">Non-ribosomal peptide synthetase</fullName>
    </recommendedName>
</protein>
<accession>A0A4Y7TQ91</accession>
<organism evidence="3 4">
    <name type="scientific">Coprinellus micaceus</name>
    <name type="common">Glistening ink-cap mushroom</name>
    <name type="synonym">Coprinus micaceus</name>
    <dbReference type="NCBI Taxonomy" id="71717"/>
    <lineage>
        <taxon>Eukaryota</taxon>
        <taxon>Fungi</taxon>
        <taxon>Dikarya</taxon>
        <taxon>Basidiomycota</taxon>
        <taxon>Agaricomycotina</taxon>
        <taxon>Agaricomycetes</taxon>
        <taxon>Agaricomycetidae</taxon>
        <taxon>Agaricales</taxon>
        <taxon>Agaricineae</taxon>
        <taxon>Psathyrellaceae</taxon>
        <taxon>Coprinellus</taxon>
    </lineage>
</organism>
<dbReference type="EMBL" id="QPFP01000006">
    <property type="protein sequence ID" value="TEB36141.1"/>
    <property type="molecule type" value="Genomic_DNA"/>
</dbReference>
<proteinExistence type="predicted"/>
<sequence>MSGDLKHPEPAADPEKGGLEVTHEFVLPPAKVNETAISEGKTDGVATKEVASPPPRPAPSTKPKRKVSRWILWQLWFNTYRKFFVLSFGLNMIGLALAASGHWPYGVEYTGAIVVANFNVAILMRNEVFGRLLYWIVNTCFAKWPPLWFRLGCTSVLQHLGGIHSGCALSGVVWLLFKVVWNFRHMRVSHDSILILGVVTNVAVMVSALSAFPWVRNNHHNVFERHHRFVGWIGIIFTWAFVILGNIYDPVAKTWNLDGVNLVRQQDFWFTVGMTVFVALPWFFVREVPVDIELPSSKVAIIRFGRGMQQGLLGRISRSSIMEYHAFGIVSEGRHAKYHYMIAGVQGDFTRSLVEDPPKTLWTRELKFAGVSNTSTLYKRGIRVCTGTGIGAALSTCIQSPYWYLIWIGSSQEKTFGPTISGLIKKNIEPERLMLWDSKERGGRPDTMKLIREAYYSFGAEVVFVTSNWIGNSEITQGCKEEGIPCFGTLWDF</sequence>
<dbReference type="InterPro" id="IPR052979">
    <property type="entry name" value="Adenylate-forming_domain"/>
</dbReference>
<evidence type="ECO:0000313" key="3">
    <source>
        <dbReference type="EMBL" id="TEB36141.1"/>
    </source>
</evidence>
<comment type="caution">
    <text evidence="3">The sequence shown here is derived from an EMBL/GenBank/DDBJ whole genome shotgun (WGS) entry which is preliminary data.</text>
</comment>
<feature type="transmembrane region" description="Helical" evidence="2">
    <location>
        <begin position="193"/>
        <end position="214"/>
    </location>
</feature>
<dbReference type="AlphaFoldDB" id="A0A4Y7TQ91"/>
<feature type="transmembrane region" description="Helical" evidence="2">
    <location>
        <begin position="83"/>
        <end position="103"/>
    </location>
</feature>
<evidence type="ECO:0000256" key="2">
    <source>
        <dbReference type="SAM" id="Phobius"/>
    </source>
</evidence>
<dbReference type="PANTHER" id="PTHR33927">
    <property type="entry name" value="TRANSMEMBRANE PROTEIN"/>
    <property type="match status" value="1"/>
</dbReference>
<gene>
    <name evidence="3" type="ORF">FA13DRAFT_1230450</name>
</gene>
<keyword evidence="2" id="KW-0472">Membrane</keyword>
<keyword evidence="2" id="KW-0812">Transmembrane</keyword>
<keyword evidence="2" id="KW-1133">Transmembrane helix</keyword>
<feature type="transmembrane region" description="Helical" evidence="2">
    <location>
        <begin position="229"/>
        <end position="248"/>
    </location>
</feature>
<dbReference type="PANTHER" id="PTHR33927:SF1">
    <property type="entry name" value="TRANSMEMBRANE PROTEIN"/>
    <property type="match status" value="1"/>
</dbReference>